<dbReference type="RefSeq" id="WP_011848950.1">
    <property type="nucleotide sequence ID" value="NC_009073.1"/>
</dbReference>
<evidence type="ECO:0000313" key="2">
    <source>
        <dbReference type="Proteomes" id="UP000001431"/>
    </source>
</evidence>
<reference evidence="1" key="1">
    <citation type="submission" date="2007-02" db="EMBL/GenBank/DDBJ databases">
        <title>Complete sequence of Pyrobaculum calidifontis JCM 11548.</title>
        <authorList>
            <consortium name="US DOE Joint Genome Institute"/>
            <person name="Copeland A."/>
            <person name="Lucas S."/>
            <person name="Lapidus A."/>
            <person name="Barry K."/>
            <person name="Glavina del Rio T."/>
            <person name="Dalin E."/>
            <person name="Tice H."/>
            <person name="Pitluck S."/>
            <person name="Chain P."/>
            <person name="Malfatti S."/>
            <person name="Shin M."/>
            <person name="Vergez L."/>
            <person name="Schmutz J."/>
            <person name="Larimer F."/>
            <person name="Land M."/>
            <person name="Hauser L."/>
            <person name="Kyrpides N."/>
            <person name="Mikhailova N."/>
            <person name="Cozen A.E."/>
            <person name="Fitz-Gibbon S.T."/>
            <person name="House C.H."/>
            <person name="Saltikov C."/>
            <person name="Lowe T.M."/>
            <person name="Richardson P."/>
        </authorList>
    </citation>
    <scope>NUCLEOTIDE SEQUENCE [LARGE SCALE GENOMIC DNA]</scope>
    <source>
        <strain evidence="1">JCM 11548</strain>
    </source>
</reference>
<proteinExistence type="predicted"/>
<dbReference type="Proteomes" id="UP000001431">
    <property type="component" value="Chromosome"/>
</dbReference>
<dbReference type="HOGENOM" id="CLU_1092458_0_0_2"/>
<dbReference type="GeneID" id="4909553"/>
<accession>A3MSS6</accession>
<sequence>MADDAGFRKFLGYAYDAALGAPPAKGCVRLLGEVVVCIRKRQKYVDEVVRRLAYGLEVAARETAAQRIAERLRKLGLYVETYKGKVSLPFVDPGIDIDALTNALRGVVEEVDLGDLGEGEVELKCSSVGDEGLCTVEYKPSEEFLEGQVVEALENAPRDVHRFDVGDYAVEYFGVGPVLGVEAPFAELQLELDTVRELGLIYAEEYIAASHPARGRRALPLAKPTAVEVKRVDCLSNYPLNTVTAMKLTQGHAH</sequence>
<organism evidence="1 2">
    <name type="scientific">Pyrobaculum calidifontis (strain DSM 21063 / JCM 11548 / VA1)</name>
    <dbReference type="NCBI Taxonomy" id="410359"/>
    <lineage>
        <taxon>Archaea</taxon>
        <taxon>Thermoproteota</taxon>
        <taxon>Thermoprotei</taxon>
        <taxon>Thermoproteales</taxon>
        <taxon>Thermoproteaceae</taxon>
        <taxon>Pyrobaculum</taxon>
    </lineage>
</organism>
<keyword evidence="2" id="KW-1185">Reference proteome</keyword>
<protein>
    <submittedName>
        <fullName evidence="1">Uncharacterized protein</fullName>
    </submittedName>
</protein>
<gene>
    <name evidence="1" type="ordered locus">Pcal_0256</name>
</gene>
<name>A3MSS6_PYRCJ</name>
<dbReference type="AlphaFoldDB" id="A3MSS6"/>
<dbReference type="EMBL" id="CP000561">
    <property type="protein sequence ID" value="ABO07693.1"/>
    <property type="molecule type" value="Genomic_DNA"/>
</dbReference>
<evidence type="ECO:0000313" key="1">
    <source>
        <dbReference type="EMBL" id="ABO07693.1"/>
    </source>
</evidence>
<dbReference type="KEGG" id="pcl:Pcal_0256"/>
<dbReference type="STRING" id="410359.Pcal_0256"/>